<dbReference type="EMBL" id="JAHLQI010000012">
    <property type="protein sequence ID" value="MBU5491573.1"/>
    <property type="molecule type" value="Genomic_DNA"/>
</dbReference>
<dbReference type="Proteomes" id="UP000783588">
    <property type="component" value="Unassembled WGS sequence"/>
</dbReference>
<evidence type="ECO:0000313" key="1">
    <source>
        <dbReference type="EMBL" id="MBU5491573.1"/>
    </source>
</evidence>
<comment type="caution">
    <text evidence="1">The sequence shown here is derived from an EMBL/GenBank/DDBJ whole genome shotgun (WGS) entry which is preliminary data.</text>
</comment>
<proteinExistence type="predicted"/>
<accession>A0ABS6EV70</accession>
<reference evidence="1 2" key="1">
    <citation type="submission" date="2021-06" db="EMBL/GenBank/DDBJ databases">
        <authorList>
            <person name="Sun Q."/>
            <person name="Li D."/>
        </authorList>
    </citation>
    <scope>NUCLEOTIDE SEQUENCE [LARGE SCALE GENOMIC DNA]</scope>
    <source>
        <strain evidence="1 2">MSJd-7</strain>
    </source>
</reference>
<sequence>MGHKNKPNRGSLVKQVQDTLDAKLQIGRKKKPDKLSGISQNYIYSWETYHSYLKHCCYFVKWCKENHGCKTIEQCKAYASEWMKTREHLSVYTQKMEASALVKLYGCTLEELNIHTAARQRKDITRSRNTVKRDRHFSESNHAELIAFCRATGLRRTELKALRGTALYQDRSGYYLHITSGSKGGRERYAPIIGDKDLVICLCRRAGDGKVFEKVPSGADIHSYRRDYATAIYQQHARPLEQLTAKEKYYCRGDRKGEVFDRAAMRIASNALGHGRIGVIAGHYLKEGETWIINMDRKLI</sequence>
<evidence type="ECO:0000313" key="2">
    <source>
        <dbReference type="Proteomes" id="UP000783588"/>
    </source>
</evidence>
<dbReference type="RefSeq" id="WP_216471316.1">
    <property type="nucleotide sequence ID" value="NZ_JAHLQI010000012.1"/>
</dbReference>
<evidence type="ECO:0008006" key="3">
    <source>
        <dbReference type="Google" id="ProtNLM"/>
    </source>
</evidence>
<organism evidence="1 2">
    <name type="scientific">Butyricicoccus intestinisimiae</name>
    <dbReference type="NCBI Taxonomy" id="2841509"/>
    <lineage>
        <taxon>Bacteria</taxon>
        <taxon>Bacillati</taxon>
        <taxon>Bacillota</taxon>
        <taxon>Clostridia</taxon>
        <taxon>Eubacteriales</taxon>
        <taxon>Butyricicoccaceae</taxon>
        <taxon>Butyricicoccus</taxon>
    </lineage>
</organism>
<name>A0ABS6EV70_9FIRM</name>
<keyword evidence="2" id="KW-1185">Reference proteome</keyword>
<gene>
    <name evidence="1" type="ORF">KQI75_13290</name>
</gene>
<protein>
    <recommendedName>
        <fullName evidence="3">Tyr recombinase domain-containing protein</fullName>
    </recommendedName>
</protein>